<evidence type="ECO:0000313" key="2">
    <source>
        <dbReference type="Proteomes" id="UP000287872"/>
    </source>
</evidence>
<reference evidence="1 2" key="1">
    <citation type="submission" date="2018-11" db="EMBL/GenBank/DDBJ databases">
        <title>Genome sequencing and assembly of Clostridium tagluense strain A121.</title>
        <authorList>
            <person name="Murakami T."/>
            <person name="Segawa T."/>
            <person name="Shcherbakova V.A."/>
            <person name="Mori H."/>
            <person name="Yoshimura Y."/>
        </authorList>
    </citation>
    <scope>NUCLEOTIDE SEQUENCE [LARGE SCALE GENOMIC DNA]</scope>
    <source>
        <strain evidence="1 2">A121</strain>
    </source>
</reference>
<name>A0A401UKI8_9CLOT</name>
<accession>A0A401UKI8</accession>
<dbReference type="AlphaFoldDB" id="A0A401UKI8"/>
<sequence length="214" mass="24575">MSKIMSILEKCNLVEKVNVEKVKNTNLNEENTNQLSEVLNDENNIAKVQVIHHKEEIKAPKPVIKKTSSEMETDMEYENKMMIDEIYSLHGLENSNINTVFMLQNLINALPQSLPKDVVKQSVINIINASNVDLNQLLSDGEKRLEILGKVKDGYYNQTNMRIVEYKKEIAKLSSLISNCQEQIKTKESMVEEQLYLIKCEAQKIDGIIDFFPK</sequence>
<evidence type="ECO:0000313" key="1">
    <source>
        <dbReference type="EMBL" id="GCD10083.1"/>
    </source>
</evidence>
<dbReference type="RefSeq" id="WP_125000112.1">
    <property type="nucleotide sequence ID" value="NZ_BHYK01000008.1"/>
</dbReference>
<dbReference type="Proteomes" id="UP000287872">
    <property type="component" value="Unassembled WGS sequence"/>
</dbReference>
<dbReference type="EMBL" id="BHYK01000008">
    <property type="protein sequence ID" value="GCD10083.1"/>
    <property type="molecule type" value="Genomic_DNA"/>
</dbReference>
<gene>
    <name evidence="1" type="ORF">Ctaglu_17060</name>
</gene>
<proteinExistence type="predicted"/>
<comment type="caution">
    <text evidence="1">The sequence shown here is derived from an EMBL/GenBank/DDBJ whole genome shotgun (WGS) entry which is preliminary data.</text>
</comment>
<protein>
    <submittedName>
        <fullName evidence="1">Uncharacterized protein</fullName>
    </submittedName>
</protein>
<organism evidence="1 2">
    <name type="scientific">Clostridium tagluense</name>
    <dbReference type="NCBI Taxonomy" id="360422"/>
    <lineage>
        <taxon>Bacteria</taxon>
        <taxon>Bacillati</taxon>
        <taxon>Bacillota</taxon>
        <taxon>Clostridia</taxon>
        <taxon>Eubacteriales</taxon>
        <taxon>Clostridiaceae</taxon>
        <taxon>Clostridium</taxon>
    </lineage>
</organism>
<keyword evidence="2" id="KW-1185">Reference proteome</keyword>
<dbReference type="OrthoDB" id="1910992at2"/>